<feature type="transmembrane region" description="Helical" evidence="1">
    <location>
        <begin position="173"/>
        <end position="197"/>
    </location>
</feature>
<keyword evidence="3" id="KW-1185">Reference proteome</keyword>
<keyword evidence="1" id="KW-1133">Transmembrane helix</keyword>
<dbReference type="EMBL" id="NIZV01000592">
    <property type="protein sequence ID" value="RSL84770.1"/>
    <property type="molecule type" value="Genomic_DNA"/>
</dbReference>
<reference evidence="2 3" key="1">
    <citation type="submission" date="2017-06" db="EMBL/GenBank/DDBJ databases">
        <title>Cmopartive genomic analysis of Ambrosia Fusariam Clade fungi.</title>
        <authorList>
            <person name="Stajich J.E."/>
            <person name="Carrillo J."/>
            <person name="Kijimoto T."/>
            <person name="Eskalen A."/>
            <person name="O'Donnell K."/>
            <person name="Kasson M."/>
        </authorList>
    </citation>
    <scope>NUCLEOTIDE SEQUENCE [LARGE SCALE GENOMIC DNA]</scope>
    <source>
        <strain evidence="2 3">NRRL 20438</strain>
    </source>
</reference>
<evidence type="ECO:0000256" key="1">
    <source>
        <dbReference type="SAM" id="Phobius"/>
    </source>
</evidence>
<keyword evidence="1" id="KW-0472">Membrane</keyword>
<gene>
    <name evidence="2" type="ORF">CDV31_016664</name>
</gene>
<keyword evidence="1" id="KW-0812">Transmembrane</keyword>
<dbReference type="AlphaFoldDB" id="A0A428S4K3"/>
<name>A0A428S4K3_9HYPO</name>
<feature type="transmembrane region" description="Helical" evidence="1">
    <location>
        <begin position="133"/>
        <end position="153"/>
    </location>
</feature>
<sequence length="228" mass="25587">MAFAHLLQVCEDTLPSILLFMNNQSLPPETSPAQNYSYLRTGIIRTLMQSLTMPGKHRPYNSPYPLVPLLIVSVLQTASFLVAIPIISYLVFHLHNRHVFLHLLSAASYFTVLQLVAVTILSRFCRLPPTMRLIIDALGCALWIAGFAFMAAYDVKHKILARCSGHSICTLYKVMFASATVGLVAAILAVLLDVYILRRIQSGYKNIENQVDGDQELLQAYRPYESWS</sequence>
<proteinExistence type="predicted"/>
<comment type="caution">
    <text evidence="2">The sequence shown here is derived from an EMBL/GenBank/DDBJ whole genome shotgun (WGS) entry which is preliminary data.</text>
</comment>
<organism evidence="2 3">
    <name type="scientific">Fusarium ambrosium</name>
    <dbReference type="NCBI Taxonomy" id="131363"/>
    <lineage>
        <taxon>Eukaryota</taxon>
        <taxon>Fungi</taxon>
        <taxon>Dikarya</taxon>
        <taxon>Ascomycota</taxon>
        <taxon>Pezizomycotina</taxon>
        <taxon>Sordariomycetes</taxon>
        <taxon>Hypocreomycetidae</taxon>
        <taxon>Hypocreales</taxon>
        <taxon>Nectriaceae</taxon>
        <taxon>Fusarium</taxon>
        <taxon>Fusarium solani species complex</taxon>
    </lineage>
</organism>
<feature type="transmembrane region" description="Helical" evidence="1">
    <location>
        <begin position="66"/>
        <end position="92"/>
    </location>
</feature>
<accession>A0A428S4K3</accession>
<evidence type="ECO:0000313" key="3">
    <source>
        <dbReference type="Proteomes" id="UP000288429"/>
    </source>
</evidence>
<evidence type="ECO:0008006" key="4">
    <source>
        <dbReference type="Google" id="ProtNLM"/>
    </source>
</evidence>
<protein>
    <recommendedName>
        <fullName evidence="4">MARVEL domain-containing protein</fullName>
    </recommendedName>
</protein>
<dbReference type="Proteomes" id="UP000288429">
    <property type="component" value="Unassembled WGS sequence"/>
</dbReference>
<feature type="transmembrane region" description="Helical" evidence="1">
    <location>
        <begin position="98"/>
        <end position="121"/>
    </location>
</feature>
<evidence type="ECO:0000313" key="2">
    <source>
        <dbReference type="EMBL" id="RSL84770.1"/>
    </source>
</evidence>